<feature type="region of interest" description="Disordered" evidence="1">
    <location>
        <begin position="159"/>
        <end position="184"/>
    </location>
</feature>
<evidence type="ECO:0000256" key="1">
    <source>
        <dbReference type="SAM" id="MobiDB-lite"/>
    </source>
</evidence>
<dbReference type="AlphaFoldDB" id="A0A6H5IE99"/>
<sequence length="290" mass="33536">MFCDGFARSSRRELYAHVIDSILLHGAPIWRCAMETQAYIRQAEAVHRRACLRVISGRPHVSYDTTYVIASVPPLALLVDERARIYQRRPEDVKEEERRETLSKWQDRWDRASKGRWTHRLIPNITEWEERGHGERTLPGLPYLNRRRGACVLSLPTISRREGETSTSHPRSNRAGKHRQAHARDRRQLDGGIVFLAISHLKTEARGARDVKRSGRCCKKKTMLLVPEPLITTRAASCQFKIYSVSCYFGAPFGKMLLRLCVRQDAISWRRSARCYFEAAFCTMLLRSLI</sequence>
<feature type="compositionally biased region" description="Basic residues" evidence="1">
    <location>
        <begin position="171"/>
        <end position="181"/>
    </location>
</feature>
<reference evidence="2 3" key="1">
    <citation type="submission" date="2020-02" db="EMBL/GenBank/DDBJ databases">
        <authorList>
            <person name="Ferguson B K."/>
        </authorList>
    </citation>
    <scope>NUCLEOTIDE SEQUENCE [LARGE SCALE GENOMIC DNA]</scope>
</reference>
<dbReference type="OrthoDB" id="7700848at2759"/>
<name>A0A6H5IE99_9HYME</name>
<dbReference type="Proteomes" id="UP000479190">
    <property type="component" value="Unassembled WGS sequence"/>
</dbReference>
<protein>
    <submittedName>
        <fullName evidence="2">Uncharacterized protein</fullName>
    </submittedName>
</protein>
<evidence type="ECO:0000313" key="2">
    <source>
        <dbReference type="EMBL" id="CAB0036292.1"/>
    </source>
</evidence>
<dbReference type="EMBL" id="CADCXV010000815">
    <property type="protein sequence ID" value="CAB0036292.1"/>
    <property type="molecule type" value="Genomic_DNA"/>
</dbReference>
<gene>
    <name evidence="2" type="ORF">TBRA_LOCUS8165</name>
</gene>
<keyword evidence="3" id="KW-1185">Reference proteome</keyword>
<organism evidence="2 3">
    <name type="scientific">Trichogramma brassicae</name>
    <dbReference type="NCBI Taxonomy" id="86971"/>
    <lineage>
        <taxon>Eukaryota</taxon>
        <taxon>Metazoa</taxon>
        <taxon>Ecdysozoa</taxon>
        <taxon>Arthropoda</taxon>
        <taxon>Hexapoda</taxon>
        <taxon>Insecta</taxon>
        <taxon>Pterygota</taxon>
        <taxon>Neoptera</taxon>
        <taxon>Endopterygota</taxon>
        <taxon>Hymenoptera</taxon>
        <taxon>Apocrita</taxon>
        <taxon>Proctotrupomorpha</taxon>
        <taxon>Chalcidoidea</taxon>
        <taxon>Trichogrammatidae</taxon>
        <taxon>Trichogramma</taxon>
    </lineage>
</organism>
<proteinExistence type="predicted"/>
<accession>A0A6H5IE99</accession>
<evidence type="ECO:0000313" key="3">
    <source>
        <dbReference type="Proteomes" id="UP000479190"/>
    </source>
</evidence>